<dbReference type="AlphaFoldDB" id="A0A0E9QQ37"/>
<name>A0A0E9QQ37_ANGAN</name>
<reference evidence="1" key="1">
    <citation type="submission" date="2014-11" db="EMBL/GenBank/DDBJ databases">
        <authorList>
            <person name="Amaro Gonzalez C."/>
        </authorList>
    </citation>
    <scope>NUCLEOTIDE SEQUENCE</scope>
</reference>
<protein>
    <submittedName>
        <fullName evidence="1">Uncharacterized protein</fullName>
    </submittedName>
</protein>
<organism evidence="1">
    <name type="scientific">Anguilla anguilla</name>
    <name type="common">European freshwater eel</name>
    <name type="synonym">Muraena anguilla</name>
    <dbReference type="NCBI Taxonomy" id="7936"/>
    <lineage>
        <taxon>Eukaryota</taxon>
        <taxon>Metazoa</taxon>
        <taxon>Chordata</taxon>
        <taxon>Craniata</taxon>
        <taxon>Vertebrata</taxon>
        <taxon>Euteleostomi</taxon>
        <taxon>Actinopterygii</taxon>
        <taxon>Neopterygii</taxon>
        <taxon>Teleostei</taxon>
        <taxon>Anguilliformes</taxon>
        <taxon>Anguillidae</taxon>
        <taxon>Anguilla</taxon>
    </lineage>
</organism>
<dbReference type="EMBL" id="GBXM01090237">
    <property type="protein sequence ID" value="JAH18340.1"/>
    <property type="molecule type" value="Transcribed_RNA"/>
</dbReference>
<accession>A0A0E9QQ37</accession>
<evidence type="ECO:0000313" key="1">
    <source>
        <dbReference type="EMBL" id="JAH18340.1"/>
    </source>
</evidence>
<proteinExistence type="predicted"/>
<reference evidence="1" key="2">
    <citation type="journal article" date="2015" name="Fish Shellfish Immunol.">
        <title>Early steps in the European eel (Anguilla anguilla)-Vibrio vulnificus interaction in the gills: Role of the RtxA13 toxin.</title>
        <authorList>
            <person name="Callol A."/>
            <person name="Pajuelo D."/>
            <person name="Ebbesson L."/>
            <person name="Teles M."/>
            <person name="MacKenzie S."/>
            <person name="Amaro C."/>
        </authorList>
    </citation>
    <scope>NUCLEOTIDE SEQUENCE</scope>
</reference>
<sequence>MTPLKYSNIKIFLGGGGFDDDGFYIPFFLLTYYN</sequence>